<dbReference type="PROSITE" id="PS00086">
    <property type="entry name" value="CYTOCHROME_P450"/>
    <property type="match status" value="1"/>
</dbReference>
<name>A0A6J1AHM3_9ROSI</name>
<keyword evidence="6" id="KW-0472">Membrane</keyword>
<keyword evidence="7" id="KW-1185">Reference proteome</keyword>
<sequence>MFLTFVHVSCRTEEIMSPAIMWKQFNATVLFNPVLFLPLLFSILYLIKLLRSSKLKLPPSPPKLPIIGNIHQVGKLPYRSFRTLSERYGPLMLLHMGQTPTLVVSSAEIAREIMMAHDAFTERPRIRVADTLFCGCTDIAFCPYGDYWRQAKKICVLELLTQRRVRMFQLVREQEVSRMIENIRQLCHSGSSIGLCEMFETIANNIISRSVLGRVSEREDGNKSFGELSRRAMDLLGSFCFKDFFPSFGWMDVLTGLTAKLERISSELHTFLDQVIEEHLVLMSDDDKSDNKDFVDILLHLQQDGMLDIGLTQENLKAILLDMFIGGTDNIAATMEWAMAELVKNPSILKQAQEEVRRVVGRNSSVTETDINEMDYLKCVVKETLRLHAPVMVSRQNPTGTKLQGYDIPPKTIVLVNTWAIQRDPGLWDKPEEFIPERFLNSSVDFKGQHSEFTPFGAGRRGCPGISFAVAGAEYVLANLLYWFDWKLPDSQNCVDLDMDDYYALVIRKKVPLHLAPMLHSFS</sequence>
<dbReference type="GeneID" id="110418334"/>
<comment type="cofactor">
    <cofactor evidence="4">
        <name>heme</name>
        <dbReference type="ChEBI" id="CHEBI:30413"/>
    </cofactor>
</comment>
<evidence type="ECO:0000313" key="7">
    <source>
        <dbReference type="Proteomes" id="UP000504621"/>
    </source>
</evidence>
<keyword evidence="6" id="KW-1133">Transmembrane helix</keyword>
<gene>
    <name evidence="8" type="primary">LOC110418334</name>
</gene>
<evidence type="ECO:0000256" key="3">
    <source>
        <dbReference type="ARBA" id="ARBA00023004"/>
    </source>
</evidence>
<evidence type="ECO:0000256" key="2">
    <source>
        <dbReference type="ARBA" id="ARBA00022723"/>
    </source>
</evidence>
<keyword evidence="3 4" id="KW-0408">Iron</keyword>
<dbReference type="RefSeq" id="XP_021286702.1">
    <property type="nucleotide sequence ID" value="XM_021431027.1"/>
</dbReference>
<dbReference type="InterPro" id="IPR036396">
    <property type="entry name" value="Cyt_P450_sf"/>
</dbReference>
<evidence type="ECO:0000313" key="8">
    <source>
        <dbReference type="RefSeq" id="XP_021286702.1"/>
    </source>
</evidence>
<dbReference type="PRINTS" id="PR00385">
    <property type="entry name" value="P450"/>
</dbReference>
<dbReference type="AlphaFoldDB" id="A0A6J1AHM3"/>
<keyword evidence="5" id="KW-0560">Oxidoreductase</keyword>
<evidence type="ECO:0000256" key="1">
    <source>
        <dbReference type="ARBA" id="ARBA00010617"/>
    </source>
</evidence>
<dbReference type="CDD" id="cd11072">
    <property type="entry name" value="CYP71-like"/>
    <property type="match status" value="1"/>
</dbReference>
<evidence type="ECO:0000256" key="5">
    <source>
        <dbReference type="RuleBase" id="RU000461"/>
    </source>
</evidence>
<dbReference type="FunFam" id="1.10.630.10:FF:000011">
    <property type="entry name" value="Cytochrome P450 83B1"/>
    <property type="match status" value="1"/>
</dbReference>
<reference evidence="8" key="1">
    <citation type="submission" date="2025-08" db="UniProtKB">
        <authorList>
            <consortium name="RefSeq"/>
        </authorList>
    </citation>
    <scope>IDENTIFICATION</scope>
    <source>
        <tissue evidence="8">Leaf</tissue>
    </source>
</reference>
<keyword evidence="5" id="KW-0503">Monooxygenase</keyword>
<dbReference type="Proteomes" id="UP000504621">
    <property type="component" value="Unplaced"/>
</dbReference>
<proteinExistence type="inferred from homology"/>
<keyword evidence="4 5" id="KW-0349">Heme</keyword>
<dbReference type="InterPro" id="IPR001128">
    <property type="entry name" value="Cyt_P450"/>
</dbReference>
<accession>A0A6J1AHM3</accession>
<dbReference type="PANTHER" id="PTHR47955:SF18">
    <property type="entry name" value="CYTOCHROME P450 71A1-LIKE"/>
    <property type="match status" value="1"/>
</dbReference>
<keyword evidence="6" id="KW-0812">Transmembrane</keyword>
<dbReference type="GO" id="GO:0005506">
    <property type="term" value="F:iron ion binding"/>
    <property type="evidence" value="ECO:0007669"/>
    <property type="project" value="InterPro"/>
</dbReference>
<dbReference type="InterPro" id="IPR017972">
    <property type="entry name" value="Cyt_P450_CS"/>
</dbReference>
<keyword evidence="2 4" id="KW-0479">Metal-binding</keyword>
<dbReference type="OrthoDB" id="1055148at2759"/>
<protein>
    <submittedName>
        <fullName evidence="8">Cytochrome P450 71A1-like</fullName>
    </submittedName>
</protein>
<feature type="transmembrane region" description="Helical" evidence="6">
    <location>
        <begin position="25"/>
        <end position="47"/>
    </location>
</feature>
<dbReference type="InterPro" id="IPR002401">
    <property type="entry name" value="Cyt_P450_E_grp-I"/>
</dbReference>
<feature type="binding site" description="axial binding residue" evidence="4">
    <location>
        <position position="463"/>
    </location>
    <ligand>
        <name>heme</name>
        <dbReference type="ChEBI" id="CHEBI:30413"/>
    </ligand>
    <ligandPart>
        <name>Fe</name>
        <dbReference type="ChEBI" id="CHEBI:18248"/>
    </ligandPart>
</feature>
<dbReference type="GO" id="GO:0016705">
    <property type="term" value="F:oxidoreductase activity, acting on paired donors, with incorporation or reduction of molecular oxygen"/>
    <property type="evidence" value="ECO:0007669"/>
    <property type="project" value="InterPro"/>
</dbReference>
<dbReference type="Gene3D" id="1.10.630.10">
    <property type="entry name" value="Cytochrome P450"/>
    <property type="match status" value="1"/>
</dbReference>
<dbReference type="SUPFAM" id="SSF48264">
    <property type="entry name" value="Cytochrome P450"/>
    <property type="match status" value="1"/>
</dbReference>
<dbReference type="Pfam" id="PF00067">
    <property type="entry name" value="p450"/>
    <property type="match status" value="1"/>
</dbReference>
<dbReference type="PRINTS" id="PR00463">
    <property type="entry name" value="EP450I"/>
</dbReference>
<comment type="similarity">
    <text evidence="1 5">Belongs to the cytochrome P450 family.</text>
</comment>
<evidence type="ECO:0000256" key="4">
    <source>
        <dbReference type="PIRSR" id="PIRSR602401-1"/>
    </source>
</evidence>
<organism evidence="7 8">
    <name type="scientific">Herrania umbratica</name>
    <dbReference type="NCBI Taxonomy" id="108875"/>
    <lineage>
        <taxon>Eukaryota</taxon>
        <taxon>Viridiplantae</taxon>
        <taxon>Streptophyta</taxon>
        <taxon>Embryophyta</taxon>
        <taxon>Tracheophyta</taxon>
        <taxon>Spermatophyta</taxon>
        <taxon>Magnoliopsida</taxon>
        <taxon>eudicotyledons</taxon>
        <taxon>Gunneridae</taxon>
        <taxon>Pentapetalae</taxon>
        <taxon>rosids</taxon>
        <taxon>malvids</taxon>
        <taxon>Malvales</taxon>
        <taxon>Malvaceae</taxon>
        <taxon>Byttnerioideae</taxon>
        <taxon>Herrania</taxon>
    </lineage>
</organism>
<dbReference type="GO" id="GO:0004497">
    <property type="term" value="F:monooxygenase activity"/>
    <property type="evidence" value="ECO:0007669"/>
    <property type="project" value="UniProtKB-KW"/>
</dbReference>
<evidence type="ECO:0000256" key="6">
    <source>
        <dbReference type="SAM" id="Phobius"/>
    </source>
</evidence>
<dbReference type="PANTHER" id="PTHR47955">
    <property type="entry name" value="CYTOCHROME P450 FAMILY 71 PROTEIN"/>
    <property type="match status" value="1"/>
</dbReference>
<dbReference type="GO" id="GO:0020037">
    <property type="term" value="F:heme binding"/>
    <property type="evidence" value="ECO:0007669"/>
    <property type="project" value="InterPro"/>
</dbReference>